<organism evidence="2 3">
    <name type="scientific">Phanerochaete sordida</name>
    <dbReference type="NCBI Taxonomy" id="48140"/>
    <lineage>
        <taxon>Eukaryota</taxon>
        <taxon>Fungi</taxon>
        <taxon>Dikarya</taxon>
        <taxon>Basidiomycota</taxon>
        <taxon>Agaricomycotina</taxon>
        <taxon>Agaricomycetes</taxon>
        <taxon>Polyporales</taxon>
        <taxon>Phanerochaetaceae</taxon>
        <taxon>Phanerochaete</taxon>
    </lineage>
</organism>
<feature type="compositionally biased region" description="Low complexity" evidence="1">
    <location>
        <begin position="1267"/>
        <end position="1279"/>
    </location>
</feature>
<dbReference type="EMBL" id="BPQB01000063">
    <property type="protein sequence ID" value="GJE96735.1"/>
    <property type="molecule type" value="Genomic_DNA"/>
</dbReference>
<feature type="compositionally biased region" description="Basic and acidic residues" evidence="1">
    <location>
        <begin position="1146"/>
        <end position="1164"/>
    </location>
</feature>
<evidence type="ECO:0000313" key="3">
    <source>
        <dbReference type="Proteomes" id="UP000703269"/>
    </source>
</evidence>
<feature type="region of interest" description="Disordered" evidence="1">
    <location>
        <begin position="1137"/>
        <end position="1168"/>
    </location>
</feature>
<feature type="compositionally biased region" description="Polar residues" evidence="1">
    <location>
        <begin position="991"/>
        <end position="1001"/>
    </location>
</feature>
<feature type="region of interest" description="Disordered" evidence="1">
    <location>
        <begin position="1180"/>
        <end position="1328"/>
    </location>
</feature>
<protein>
    <submittedName>
        <fullName evidence="2">Uncharacterized protein</fullName>
    </submittedName>
</protein>
<evidence type="ECO:0000313" key="2">
    <source>
        <dbReference type="EMBL" id="GJE96735.1"/>
    </source>
</evidence>
<feature type="compositionally biased region" description="Low complexity" evidence="1">
    <location>
        <begin position="1047"/>
        <end position="1058"/>
    </location>
</feature>
<gene>
    <name evidence="2" type="ORF">PsYK624_129410</name>
</gene>
<name>A0A9P3GNM3_9APHY</name>
<feature type="region of interest" description="Disordered" evidence="1">
    <location>
        <begin position="961"/>
        <end position="1060"/>
    </location>
</feature>
<feature type="compositionally biased region" description="Low complexity" evidence="1">
    <location>
        <begin position="1240"/>
        <end position="1257"/>
    </location>
</feature>
<proteinExistence type="predicted"/>
<reference evidence="2 3" key="1">
    <citation type="submission" date="2021-08" db="EMBL/GenBank/DDBJ databases">
        <title>Draft Genome Sequence of Phanerochaete sordida strain YK-624.</title>
        <authorList>
            <person name="Mori T."/>
            <person name="Dohra H."/>
            <person name="Suzuki T."/>
            <person name="Kawagishi H."/>
            <person name="Hirai H."/>
        </authorList>
    </citation>
    <scope>NUCLEOTIDE SEQUENCE [LARGE SCALE GENOMIC DNA]</scope>
    <source>
        <strain evidence="2 3">YK-624</strain>
    </source>
</reference>
<keyword evidence="3" id="KW-1185">Reference proteome</keyword>
<feature type="compositionally biased region" description="Low complexity" evidence="1">
    <location>
        <begin position="1086"/>
        <end position="1099"/>
    </location>
</feature>
<accession>A0A9P3GNM3</accession>
<feature type="region of interest" description="Disordered" evidence="1">
    <location>
        <begin position="1086"/>
        <end position="1109"/>
    </location>
</feature>
<feature type="compositionally biased region" description="Pro residues" evidence="1">
    <location>
        <begin position="1280"/>
        <end position="1307"/>
    </location>
</feature>
<dbReference type="OrthoDB" id="10534623at2759"/>
<sequence length="1433" mass="156721">MSIDTNDAPRIVQYLNAQLQAVWKKARDAARRLGRGTIPLKSRQAIAPVTYSLEEQVGDNTGATGQQKFEIQLDSPKLDLVCKHSAVLKLNVTKACFTHADSRSEEVIPKSEITFKMGYQMKDVVVEGKRARTFDLDYPNARLVHISPPVERGLETFEMHLRRYLSFLHSGKHSTLFCPVAPNDESRSSVVDFMRSSSTPPAAVSVHGMPMDHINRTICKSWLMTSTMPRFQDGKAIDSTTLSLRTWKGTTAIEGKEVLYNMTFGAPELVAPCEREAGIIIYFDIAEVTFYKDRESAPFEIFCDWTVAVLMDAKREDKEGDSGIKCTLDIKTCHFMPQLSLFPGCLPTDNEAIECKARIIDIICGEYLRALERAGHLAFNHSALCCADPKPNGFVSEDISTVPRLRDTQQLPARPLTPAAAIPWRELSQRTDMAGFDQVNALTETSINERLDSLWQQPHAGPDAENEGFPVDWSHSELFSATFGAPIVQLVQERKAVLRIPLKSGSVMPIRSQMVASRNVDRFHFADWTVGFTVDLKLCDHAAVPGVDAKWRSNFASSHSTWNDVSFNHLYMDLQHADFNLDCSDFAGLSTANDKGSIDKAHAAVIYVRDHYLKDLASAGYHILASIPVSRAPSKHPGVLTSATFFVDAKDAPNVPFDENSLSESSVQIAGMHLGKPLPSPLPHHLGTWVTNIPTPSQGTLALSASSFLHAYLLPALSEVNARTRVEPVSQDASGVTLVRWCHHPRRVTGDCRFKPVVSPISSEEPLQFRWSMGRRFNMEKDESCFVRTETENYVDFPTTPNLDDLDIVLWGSVNLELADKGWNSKASAKWETLVKVKFEGDRLHVSTDPRPIVYSTASPHGQPQTVVAHDSTKDLLKKVLQDSVQIRGLEQAFQPLEAALKAYSADHPGCHFVDPVFNHQGDLLVQISSQARLPEPEPEDQVAPVKITVSSYDPQVETLYEPGVQRPRGARPLPSTLTHPSVSALPIHKSSLSSAGVQRQPSEEDSSTSSGSPLAESIFSPTRGPAQRGSKHYTTLEVNVGDEGLPVTPASSVSPSPMDKPNVKLPEIPAIIPALANPTVFPFHSSAHASSSSQSSSSRQMSTQPFPSMVGRMTASPTESQFDAPVVDEEDYFSQGSRGFSYEPQGEHRGRSMVSHIHEETRARPPSAVNVLYGSATKDTQSASGTLGQDYDLYASSSYPPRGGQARPVAGPPSVNMQSRPPTHQTPPAPINNPASRVPLPTITTTPPTRSNTVDTWPARQAISDARVPPSQPAVAPRAVPPPAAAPRAVPPPATAPRTVPPPALSPPARSESPRVPDSDPSVVYPRLKPDRHSAAVTQPLQPVDDAPLDLSTAAGRRALRAGFSAGRTSGLRAGQLDSAASANAMGVELHEDPRRLLPRESRAPAERTLTWTQQQKQLAGVERRLNQGIYY</sequence>
<evidence type="ECO:0000256" key="1">
    <source>
        <dbReference type="SAM" id="MobiDB-lite"/>
    </source>
</evidence>
<comment type="caution">
    <text evidence="2">The sequence shown here is derived from an EMBL/GenBank/DDBJ whole genome shotgun (WGS) entry which is preliminary data.</text>
</comment>
<dbReference type="Proteomes" id="UP000703269">
    <property type="component" value="Unassembled WGS sequence"/>
</dbReference>